<reference evidence="1 2" key="1">
    <citation type="submission" date="2019-03" db="EMBL/GenBank/DDBJ databases">
        <title>Draft genome sequences of novel Actinobacteria.</title>
        <authorList>
            <person name="Sahin N."/>
            <person name="Ay H."/>
            <person name="Saygin H."/>
        </authorList>
    </citation>
    <scope>NUCLEOTIDE SEQUENCE [LARGE SCALE GENOMIC DNA]</scope>
    <source>
        <strain evidence="1 2">DSM 45941</strain>
    </source>
</reference>
<name>A0A4R5AST3_9ACTN</name>
<sequence length="310" mass="34406">MTTEARRAFGAYLARLRGSRSQRALAAQLCDLSGSDTITRHEVSRWERGLRIPDDWLPYLARAHNVALPVLERMAAQAHGHTPDQDGTPFDLSAFFPGADALKTRLANAWHGRAVANAGGNPVLVLVGGYAGSGKTEFARFLSDLSGWAFLDKDALTRRMTERLLISLGADQHDRQTDLYRAEVRPHEYRCLLNAAYGNIDCGVSIILAAPFITELNNPSWLPRLTHRCKAKGVDVTSIWVHSDLDTMHEYIEQRDAPRDGWKLANWDEYTAGLNPDDPPDAAHLTIDNRLGAAVSLADQTRRALTRLMT</sequence>
<dbReference type="Gene3D" id="3.40.50.300">
    <property type="entry name" value="P-loop containing nucleotide triphosphate hydrolases"/>
    <property type="match status" value="1"/>
</dbReference>
<keyword evidence="2" id="KW-1185">Reference proteome</keyword>
<dbReference type="OrthoDB" id="198115at2"/>
<accession>A0A4R5AST3</accession>
<keyword evidence="1" id="KW-0547">Nucleotide-binding</keyword>
<protein>
    <submittedName>
        <fullName evidence="1">ATP-binding protein</fullName>
    </submittedName>
</protein>
<dbReference type="Pfam" id="PF13671">
    <property type="entry name" value="AAA_33"/>
    <property type="match status" value="1"/>
</dbReference>
<organism evidence="1 2">
    <name type="scientific">Actinomadura darangshiensis</name>
    <dbReference type="NCBI Taxonomy" id="705336"/>
    <lineage>
        <taxon>Bacteria</taxon>
        <taxon>Bacillati</taxon>
        <taxon>Actinomycetota</taxon>
        <taxon>Actinomycetes</taxon>
        <taxon>Streptosporangiales</taxon>
        <taxon>Thermomonosporaceae</taxon>
        <taxon>Actinomadura</taxon>
    </lineage>
</organism>
<evidence type="ECO:0000313" key="2">
    <source>
        <dbReference type="Proteomes" id="UP000295578"/>
    </source>
</evidence>
<dbReference type="InterPro" id="IPR027417">
    <property type="entry name" value="P-loop_NTPase"/>
</dbReference>
<dbReference type="Proteomes" id="UP000295578">
    <property type="component" value="Unassembled WGS sequence"/>
</dbReference>
<dbReference type="GO" id="GO:0005524">
    <property type="term" value="F:ATP binding"/>
    <property type="evidence" value="ECO:0007669"/>
    <property type="project" value="UniProtKB-KW"/>
</dbReference>
<evidence type="ECO:0000313" key="1">
    <source>
        <dbReference type="EMBL" id="TDD73492.1"/>
    </source>
</evidence>
<dbReference type="SUPFAM" id="SSF52540">
    <property type="entry name" value="P-loop containing nucleoside triphosphate hydrolases"/>
    <property type="match status" value="1"/>
</dbReference>
<comment type="caution">
    <text evidence="1">The sequence shown here is derived from an EMBL/GenBank/DDBJ whole genome shotgun (WGS) entry which is preliminary data.</text>
</comment>
<proteinExistence type="predicted"/>
<gene>
    <name evidence="1" type="ORF">E1293_31290</name>
</gene>
<keyword evidence="1" id="KW-0067">ATP-binding</keyword>
<dbReference type="EMBL" id="SMKY01000187">
    <property type="protein sequence ID" value="TDD73492.1"/>
    <property type="molecule type" value="Genomic_DNA"/>
</dbReference>
<dbReference type="AlphaFoldDB" id="A0A4R5AST3"/>